<comment type="caution">
    <text evidence="1">The sequence shown here is derived from an EMBL/GenBank/DDBJ whole genome shotgun (WGS) entry which is preliminary data.</text>
</comment>
<dbReference type="AlphaFoldDB" id="A0A8X8A2C3"/>
<reference evidence="1" key="1">
    <citation type="journal article" date="2020" name="bioRxiv">
        <title>Hybrid origin of Populus tomentosa Carr. identified through genome sequencing and phylogenomic analysis.</title>
        <authorList>
            <person name="An X."/>
            <person name="Gao K."/>
            <person name="Chen Z."/>
            <person name="Li J."/>
            <person name="Yang X."/>
            <person name="Yang X."/>
            <person name="Zhou J."/>
            <person name="Guo T."/>
            <person name="Zhao T."/>
            <person name="Huang S."/>
            <person name="Miao D."/>
            <person name="Khan W.U."/>
            <person name="Rao P."/>
            <person name="Ye M."/>
            <person name="Lei B."/>
            <person name="Liao W."/>
            <person name="Wang J."/>
            <person name="Ji L."/>
            <person name="Li Y."/>
            <person name="Guo B."/>
            <person name="Mustafa N.S."/>
            <person name="Li S."/>
            <person name="Yun Q."/>
            <person name="Keller S.R."/>
            <person name="Mao J."/>
            <person name="Zhang R."/>
            <person name="Strauss S.H."/>
        </authorList>
    </citation>
    <scope>NUCLEOTIDE SEQUENCE</scope>
    <source>
        <strain evidence="1">GM15</strain>
        <tissue evidence="1">Leaf</tissue>
    </source>
</reference>
<name>A0A8X8A2C3_POPTO</name>
<keyword evidence="2" id="KW-1185">Reference proteome</keyword>
<organism evidence="1 2">
    <name type="scientific">Populus tomentosa</name>
    <name type="common">Chinese white poplar</name>
    <dbReference type="NCBI Taxonomy" id="118781"/>
    <lineage>
        <taxon>Eukaryota</taxon>
        <taxon>Viridiplantae</taxon>
        <taxon>Streptophyta</taxon>
        <taxon>Embryophyta</taxon>
        <taxon>Tracheophyta</taxon>
        <taxon>Spermatophyta</taxon>
        <taxon>Magnoliopsida</taxon>
        <taxon>eudicotyledons</taxon>
        <taxon>Gunneridae</taxon>
        <taxon>Pentapetalae</taxon>
        <taxon>rosids</taxon>
        <taxon>fabids</taxon>
        <taxon>Malpighiales</taxon>
        <taxon>Salicaceae</taxon>
        <taxon>Saliceae</taxon>
        <taxon>Populus</taxon>
    </lineage>
</organism>
<accession>A0A8X8A2C3</accession>
<proteinExistence type="predicted"/>
<dbReference type="Proteomes" id="UP000886885">
    <property type="component" value="Chromosome 3D"/>
</dbReference>
<dbReference type="EMBL" id="JAAWWB010000006">
    <property type="protein sequence ID" value="KAG6780419.1"/>
    <property type="molecule type" value="Genomic_DNA"/>
</dbReference>
<protein>
    <submittedName>
        <fullName evidence="1">Uncharacterized protein</fullName>
    </submittedName>
</protein>
<sequence>MHTGNPKDDRLPRTKYFTAQDPKIEKVVLYFDDISPNRDEMGFKIDADVGGDIRYSDSGPIMDFETSVDDNICGDTRVEMDTDDDFNDEVDDDYIPSNENSLPKVVGEVFLEAMHRHCSRHIYANYKKKGFHGLELKMDFWDALKAYIYLNYNTYMRDIGDMNIRVVNWLKNILTKT</sequence>
<gene>
    <name evidence="1" type="ORF">POTOM_013276</name>
</gene>
<evidence type="ECO:0000313" key="2">
    <source>
        <dbReference type="Proteomes" id="UP000886885"/>
    </source>
</evidence>
<evidence type="ECO:0000313" key="1">
    <source>
        <dbReference type="EMBL" id="KAG6780419.1"/>
    </source>
</evidence>
<dbReference type="OrthoDB" id="1727094at2759"/>